<organism evidence="2 3">
    <name type="scientific">Acidimicrobium ferrooxidans (strain DSM 10331 / JCM 15462 / NBRC 103882 / ICP)</name>
    <dbReference type="NCBI Taxonomy" id="525909"/>
    <lineage>
        <taxon>Bacteria</taxon>
        <taxon>Bacillati</taxon>
        <taxon>Actinomycetota</taxon>
        <taxon>Acidimicrobiia</taxon>
        <taxon>Acidimicrobiales</taxon>
        <taxon>Acidimicrobiaceae</taxon>
        <taxon>Acidimicrobium</taxon>
    </lineage>
</organism>
<sequence length="125" mass="13069">MGLTIAVEGMVQPAHLGVTEAERSLPQPVELAVELVVAEEPIGDDLATTVDYSVLDRLVPEVLATPCALVETVAARLADAIVATLGWAQLERVTVRATKLAPPLALAGATVHVVVTRVRDGGERS</sequence>
<dbReference type="KEGG" id="afo:Afer_1910"/>
<dbReference type="InterPro" id="IPR006157">
    <property type="entry name" value="FolB_dom"/>
</dbReference>
<dbReference type="AlphaFoldDB" id="C7M1R8"/>
<dbReference type="SMART" id="SM00905">
    <property type="entry name" value="FolB"/>
    <property type="match status" value="1"/>
</dbReference>
<dbReference type="RefSeq" id="WP_015799291.1">
    <property type="nucleotide sequence ID" value="NC_013124.1"/>
</dbReference>
<evidence type="ECO:0000313" key="3">
    <source>
        <dbReference type="Proteomes" id="UP000000771"/>
    </source>
</evidence>
<name>C7M1R8_ACIFD</name>
<dbReference type="EMBL" id="CP001631">
    <property type="protein sequence ID" value="ACU54815.1"/>
    <property type="molecule type" value="Genomic_DNA"/>
</dbReference>
<accession>C7M1R8</accession>
<protein>
    <submittedName>
        <fullName evidence="2">Dihydroneopterin aldolase</fullName>
    </submittedName>
</protein>
<gene>
    <name evidence="2" type="ordered locus">Afer_1910</name>
</gene>
<dbReference type="Proteomes" id="UP000000771">
    <property type="component" value="Chromosome"/>
</dbReference>
<dbReference type="NCBIfam" id="TIGR00526">
    <property type="entry name" value="folB_dom"/>
    <property type="match status" value="1"/>
</dbReference>
<dbReference type="eggNOG" id="COG1539">
    <property type="taxonomic scope" value="Bacteria"/>
</dbReference>
<dbReference type="GO" id="GO:0004150">
    <property type="term" value="F:dihydroneopterin aldolase activity"/>
    <property type="evidence" value="ECO:0007669"/>
    <property type="project" value="InterPro"/>
</dbReference>
<dbReference type="GO" id="GO:0006760">
    <property type="term" value="P:folic acid-containing compound metabolic process"/>
    <property type="evidence" value="ECO:0007669"/>
    <property type="project" value="InterPro"/>
</dbReference>
<dbReference type="InterPro" id="IPR043133">
    <property type="entry name" value="GTP-CH-I_C/QueF"/>
</dbReference>
<dbReference type="Gene3D" id="3.30.1130.10">
    <property type="match status" value="1"/>
</dbReference>
<dbReference type="Pfam" id="PF02152">
    <property type="entry name" value="FolB"/>
    <property type="match status" value="1"/>
</dbReference>
<evidence type="ECO:0000259" key="1">
    <source>
        <dbReference type="SMART" id="SM00905"/>
    </source>
</evidence>
<feature type="domain" description="Dihydroneopterin aldolase/epimerase" evidence="1">
    <location>
        <begin position="5"/>
        <end position="117"/>
    </location>
</feature>
<keyword evidence="3" id="KW-1185">Reference proteome</keyword>
<dbReference type="SUPFAM" id="SSF55620">
    <property type="entry name" value="Tetrahydrobiopterin biosynthesis enzymes-like"/>
    <property type="match status" value="1"/>
</dbReference>
<evidence type="ECO:0000313" key="2">
    <source>
        <dbReference type="EMBL" id="ACU54815.1"/>
    </source>
</evidence>
<dbReference type="STRING" id="525909.Afer_1910"/>
<reference evidence="2 3" key="1">
    <citation type="journal article" date="2009" name="Stand. Genomic Sci.">
        <title>Complete genome sequence of Acidimicrobium ferrooxidans type strain (ICP).</title>
        <authorList>
            <person name="Clum A."/>
            <person name="Nolan M."/>
            <person name="Lang E."/>
            <person name="Glavina Del Rio T."/>
            <person name="Tice H."/>
            <person name="Copeland A."/>
            <person name="Cheng J.F."/>
            <person name="Lucas S."/>
            <person name="Chen F."/>
            <person name="Bruce D."/>
            <person name="Goodwin L."/>
            <person name="Pitluck S."/>
            <person name="Ivanova N."/>
            <person name="Mavrommatis K."/>
            <person name="Mikhailova N."/>
            <person name="Pati A."/>
            <person name="Chen A."/>
            <person name="Palaniappan K."/>
            <person name="Goker M."/>
            <person name="Spring S."/>
            <person name="Land M."/>
            <person name="Hauser L."/>
            <person name="Chang Y.J."/>
            <person name="Jeffries C.C."/>
            <person name="Chain P."/>
            <person name="Bristow J."/>
            <person name="Eisen J.A."/>
            <person name="Markowitz V."/>
            <person name="Hugenholtz P."/>
            <person name="Kyrpides N.C."/>
            <person name="Klenk H.P."/>
            <person name="Lapidus A."/>
        </authorList>
    </citation>
    <scope>NUCLEOTIDE SEQUENCE [LARGE SCALE GENOMIC DNA]</scope>
    <source>
        <strain evidence="3">DSM 10331 / JCM 15462 / NBRC 103882 / ICP</strain>
    </source>
</reference>
<dbReference type="OrthoDB" id="3212934at2"/>
<proteinExistence type="predicted"/>
<dbReference type="HOGENOM" id="CLU_1987801_0_0_11"/>